<sequence>MRASRRCRIITPTQQACPFQTLVKLPSPSYRGLRVACHLCAPLQFTSHHVAVFIHNHPDLETTSPPAASVECESTAMPCPSSHLKSMLVADPAQERVVFVLRSKRCCELPSYHLARDRDCRPVDGMLAQIHCRGVGCRKAVGTYHLLE</sequence>
<accession>A0A9P9BWW4</accession>
<name>A0A9P9BWW4_9PEZI</name>
<dbReference type="AlphaFoldDB" id="A0A9P9BWW4"/>
<dbReference type="RefSeq" id="XP_046015584.1">
    <property type="nucleotide sequence ID" value="XM_046153290.1"/>
</dbReference>
<proteinExistence type="predicted"/>
<comment type="caution">
    <text evidence="1">The sequence shown here is derived from an EMBL/GenBank/DDBJ whole genome shotgun (WGS) entry which is preliminary data.</text>
</comment>
<evidence type="ECO:0000313" key="2">
    <source>
        <dbReference type="Proteomes" id="UP000756346"/>
    </source>
</evidence>
<reference evidence="1" key="1">
    <citation type="journal article" date="2021" name="Nat. Commun.">
        <title>Genetic determinants of endophytism in the Arabidopsis root mycobiome.</title>
        <authorList>
            <person name="Mesny F."/>
            <person name="Miyauchi S."/>
            <person name="Thiergart T."/>
            <person name="Pickel B."/>
            <person name="Atanasova L."/>
            <person name="Karlsson M."/>
            <person name="Huettel B."/>
            <person name="Barry K.W."/>
            <person name="Haridas S."/>
            <person name="Chen C."/>
            <person name="Bauer D."/>
            <person name="Andreopoulos W."/>
            <person name="Pangilinan J."/>
            <person name="LaButti K."/>
            <person name="Riley R."/>
            <person name="Lipzen A."/>
            <person name="Clum A."/>
            <person name="Drula E."/>
            <person name="Henrissat B."/>
            <person name="Kohler A."/>
            <person name="Grigoriev I.V."/>
            <person name="Martin F.M."/>
            <person name="Hacquard S."/>
        </authorList>
    </citation>
    <scope>NUCLEOTIDE SEQUENCE</scope>
    <source>
        <strain evidence="1">MPI-CAGE-CH-0230</strain>
    </source>
</reference>
<organism evidence="1 2">
    <name type="scientific">Microdochium trichocladiopsis</name>
    <dbReference type="NCBI Taxonomy" id="1682393"/>
    <lineage>
        <taxon>Eukaryota</taxon>
        <taxon>Fungi</taxon>
        <taxon>Dikarya</taxon>
        <taxon>Ascomycota</taxon>
        <taxon>Pezizomycotina</taxon>
        <taxon>Sordariomycetes</taxon>
        <taxon>Xylariomycetidae</taxon>
        <taxon>Xylariales</taxon>
        <taxon>Microdochiaceae</taxon>
        <taxon>Microdochium</taxon>
    </lineage>
</organism>
<dbReference type="EMBL" id="JAGTJQ010000003">
    <property type="protein sequence ID" value="KAH7035491.1"/>
    <property type="molecule type" value="Genomic_DNA"/>
</dbReference>
<protein>
    <submittedName>
        <fullName evidence="1">Uncharacterized protein</fullName>
    </submittedName>
</protein>
<dbReference type="GeneID" id="70182836"/>
<keyword evidence="2" id="KW-1185">Reference proteome</keyword>
<dbReference type="Proteomes" id="UP000756346">
    <property type="component" value="Unassembled WGS sequence"/>
</dbReference>
<gene>
    <name evidence="1" type="ORF">B0I36DRAFT_318475</name>
</gene>
<evidence type="ECO:0000313" key="1">
    <source>
        <dbReference type="EMBL" id="KAH7035491.1"/>
    </source>
</evidence>